<dbReference type="FunFam" id="1.10.1220.70:FF:000001">
    <property type="entry name" value="Olfactory receptor"/>
    <property type="match status" value="1"/>
</dbReference>
<dbReference type="PROSITE" id="PS50262">
    <property type="entry name" value="G_PROTEIN_RECEP_F1_2"/>
    <property type="match status" value="1"/>
</dbReference>
<keyword evidence="12" id="KW-0716">Sensory transduction</keyword>
<dbReference type="PRINTS" id="PR00245">
    <property type="entry name" value="OLFACTORYR"/>
</dbReference>
<evidence type="ECO:0000259" key="13">
    <source>
        <dbReference type="PROSITE" id="PS50262"/>
    </source>
</evidence>
<feature type="transmembrane region" description="Helical" evidence="12">
    <location>
        <begin position="102"/>
        <end position="124"/>
    </location>
</feature>
<keyword evidence="6 12" id="KW-1133">Transmembrane helix</keyword>
<sequence length="324" mass="36616">MKGDEKSENWTVSSEFYILAFSTQPQSQVVLFIGILGIYLIAMIGNMIITMLILLVVQLHTPMYFFLCNLSLLDMTFVSVTLPKLLSITLKNIGTISFNACIAQMYFFISTANIESFLLTSMAYDRYVAICNPLRYPLILTKTSMLLLSTVSWFLGFSNSFVLTLLTSNLSFCRSHTIQNFFCDLKALLKLSCSDTTTIERIILVDNFLIGFIPYMLTMTSYVYIIATVLKIQSLQGKLKAFSNCTSHLTIVLIYYAIGICLYTTPDTENSLLQDGILSLIYIALIPMINPVVYSLRNKEVLGALKKVMGWQRKSMLSKNNLFQ</sequence>
<evidence type="ECO:0000256" key="3">
    <source>
        <dbReference type="ARBA" id="ARBA00022475"/>
    </source>
</evidence>
<dbReference type="InterPro" id="IPR050516">
    <property type="entry name" value="Olfactory_GPCR"/>
</dbReference>
<dbReference type="AlphaFoldDB" id="A0A974DFG7"/>
<accession>A0A974DFG7</accession>
<feature type="domain" description="G-protein coupled receptors family 1 profile" evidence="13">
    <location>
        <begin position="45"/>
        <end position="294"/>
    </location>
</feature>
<dbReference type="SUPFAM" id="SSF81321">
    <property type="entry name" value="Family A G protein-coupled receptor-like"/>
    <property type="match status" value="1"/>
</dbReference>
<evidence type="ECO:0000256" key="8">
    <source>
        <dbReference type="ARBA" id="ARBA00023136"/>
    </source>
</evidence>
<feature type="transmembrane region" description="Helical" evidence="12">
    <location>
        <begin position="29"/>
        <end position="57"/>
    </location>
</feature>
<evidence type="ECO:0000256" key="9">
    <source>
        <dbReference type="ARBA" id="ARBA00023170"/>
    </source>
</evidence>
<feature type="transmembrane region" description="Helical" evidence="12">
    <location>
        <begin position="277"/>
        <end position="296"/>
    </location>
</feature>
<dbReference type="GO" id="GO:0005886">
    <property type="term" value="C:plasma membrane"/>
    <property type="evidence" value="ECO:0007669"/>
    <property type="project" value="UniProtKB-SubCell"/>
</dbReference>
<feature type="transmembrane region" description="Helical" evidence="12">
    <location>
        <begin position="242"/>
        <end position="265"/>
    </location>
</feature>
<evidence type="ECO:0000256" key="4">
    <source>
        <dbReference type="ARBA" id="ARBA00022692"/>
    </source>
</evidence>
<evidence type="ECO:0000256" key="10">
    <source>
        <dbReference type="ARBA" id="ARBA00023224"/>
    </source>
</evidence>
<evidence type="ECO:0000256" key="5">
    <source>
        <dbReference type="ARBA" id="ARBA00022725"/>
    </source>
</evidence>
<keyword evidence="4 11" id="KW-0812">Transmembrane</keyword>
<protein>
    <recommendedName>
        <fullName evidence="12">Olfactory receptor</fullName>
    </recommendedName>
</protein>
<dbReference type="Pfam" id="PF13853">
    <property type="entry name" value="7tm_4"/>
    <property type="match status" value="1"/>
</dbReference>
<keyword evidence="8 12" id="KW-0472">Membrane</keyword>
<evidence type="ECO:0000313" key="15">
    <source>
        <dbReference type="Proteomes" id="UP000694892"/>
    </source>
</evidence>
<feature type="transmembrane region" description="Helical" evidence="12">
    <location>
        <begin position="145"/>
        <end position="166"/>
    </location>
</feature>
<evidence type="ECO:0000256" key="12">
    <source>
        <dbReference type="RuleBase" id="RU363047"/>
    </source>
</evidence>
<reference evidence="15" key="1">
    <citation type="journal article" date="2016" name="Nature">
        <title>Genome evolution in the allotetraploid frog Xenopus laevis.</title>
        <authorList>
            <person name="Session A.M."/>
            <person name="Uno Y."/>
            <person name="Kwon T."/>
            <person name="Chapman J.A."/>
            <person name="Toyoda A."/>
            <person name="Takahashi S."/>
            <person name="Fukui A."/>
            <person name="Hikosaka A."/>
            <person name="Suzuki A."/>
            <person name="Kondo M."/>
            <person name="van Heeringen S.J."/>
            <person name="Quigley I."/>
            <person name="Heinz S."/>
            <person name="Ogino H."/>
            <person name="Ochi H."/>
            <person name="Hellsten U."/>
            <person name="Lyons J.B."/>
            <person name="Simakov O."/>
            <person name="Putnam N."/>
            <person name="Stites J."/>
            <person name="Kuroki Y."/>
            <person name="Tanaka T."/>
            <person name="Michiue T."/>
            <person name="Watanabe M."/>
            <person name="Bogdanovic O."/>
            <person name="Lister R."/>
            <person name="Georgiou G."/>
            <person name="Paranjpe S.S."/>
            <person name="van Kruijsbergen I."/>
            <person name="Shu S."/>
            <person name="Carlson J."/>
            <person name="Kinoshita T."/>
            <person name="Ohta Y."/>
            <person name="Mawaribuchi S."/>
            <person name="Jenkins J."/>
            <person name="Grimwood J."/>
            <person name="Schmutz J."/>
            <person name="Mitros T."/>
            <person name="Mozaffari S.V."/>
            <person name="Suzuki Y."/>
            <person name="Haramoto Y."/>
            <person name="Yamamoto T.S."/>
            <person name="Takagi C."/>
            <person name="Heald R."/>
            <person name="Miller K."/>
            <person name="Haudenschild C."/>
            <person name="Kitzman J."/>
            <person name="Nakayama T."/>
            <person name="Izutsu Y."/>
            <person name="Robert J."/>
            <person name="Fortriede J."/>
            <person name="Burns K."/>
            <person name="Lotay V."/>
            <person name="Karimi K."/>
            <person name="Yasuoka Y."/>
            <person name="Dichmann D.S."/>
            <person name="Flajnik M.F."/>
            <person name="Houston D.W."/>
            <person name="Shendure J."/>
            <person name="DuPasquier L."/>
            <person name="Vize P.D."/>
            <person name="Zorn A.M."/>
            <person name="Ito M."/>
            <person name="Marcotte E.M."/>
            <person name="Wallingford J.B."/>
            <person name="Ito Y."/>
            <person name="Asashima M."/>
            <person name="Ueno N."/>
            <person name="Matsuda Y."/>
            <person name="Veenstra G.J."/>
            <person name="Fujiyama A."/>
            <person name="Harland R.M."/>
            <person name="Taira M."/>
            <person name="Rokhsar D.S."/>
        </authorList>
    </citation>
    <scope>NUCLEOTIDE SEQUENCE [LARGE SCALE GENOMIC DNA]</scope>
    <source>
        <strain evidence="15">J</strain>
    </source>
</reference>
<dbReference type="Proteomes" id="UP000694892">
    <property type="component" value="Chromosome 3L"/>
</dbReference>
<dbReference type="GO" id="GO:0004984">
    <property type="term" value="F:olfactory receptor activity"/>
    <property type="evidence" value="ECO:0007669"/>
    <property type="project" value="InterPro"/>
</dbReference>
<evidence type="ECO:0000256" key="2">
    <source>
        <dbReference type="ARBA" id="ARBA00010663"/>
    </source>
</evidence>
<organism evidence="14 15">
    <name type="scientific">Xenopus laevis</name>
    <name type="common">African clawed frog</name>
    <dbReference type="NCBI Taxonomy" id="8355"/>
    <lineage>
        <taxon>Eukaryota</taxon>
        <taxon>Metazoa</taxon>
        <taxon>Chordata</taxon>
        <taxon>Craniata</taxon>
        <taxon>Vertebrata</taxon>
        <taxon>Euteleostomi</taxon>
        <taxon>Amphibia</taxon>
        <taxon>Batrachia</taxon>
        <taxon>Anura</taxon>
        <taxon>Pipoidea</taxon>
        <taxon>Pipidae</taxon>
        <taxon>Xenopodinae</taxon>
        <taxon>Xenopus</taxon>
        <taxon>Xenopus</taxon>
    </lineage>
</organism>
<keyword evidence="7 11" id="KW-0297">G-protein coupled receptor</keyword>
<dbReference type="InterPro" id="IPR000276">
    <property type="entry name" value="GPCR_Rhodpsn"/>
</dbReference>
<keyword evidence="10 11" id="KW-0807">Transducer</keyword>
<dbReference type="GO" id="GO:0004930">
    <property type="term" value="F:G protein-coupled receptor activity"/>
    <property type="evidence" value="ECO:0007669"/>
    <property type="project" value="UniProtKB-KW"/>
</dbReference>
<dbReference type="PANTHER" id="PTHR26452">
    <property type="entry name" value="OLFACTORY RECEPTOR"/>
    <property type="match status" value="1"/>
</dbReference>
<dbReference type="Gene3D" id="1.20.1070.10">
    <property type="entry name" value="Rhodopsin 7-helix transmembrane proteins"/>
    <property type="match status" value="1"/>
</dbReference>
<proteinExistence type="inferred from homology"/>
<dbReference type="PROSITE" id="PS00237">
    <property type="entry name" value="G_PROTEIN_RECEP_F1_1"/>
    <property type="match status" value="1"/>
</dbReference>
<dbReference type="EMBL" id="CM004470">
    <property type="protein sequence ID" value="OCT90101.1"/>
    <property type="molecule type" value="Genomic_DNA"/>
</dbReference>
<dbReference type="InterPro" id="IPR017452">
    <property type="entry name" value="GPCR_Rhodpsn_7TM"/>
</dbReference>
<dbReference type="CDD" id="cd13954">
    <property type="entry name" value="7tmA_OR"/>
    <property type="match status" value="1"/>
</dbReference>
<dbReference type="FunFam" id="1.20.1070.10:FF:000015">
    <property type="entry name" value="Olfactory receptor"/>
    <property type="match status" value="1"/>
</dbReference>
<evidence type="ECO:0000256" key="6">
    <source>
        <dbReference type="ARBA" id="ARBA00022989"/>
    </source>
</evidence>
<evidence type="ECO:0000256" key="1">
    <source>
        <dbReference type="ARBA" id="ARBA00004651"/>
    </source>
</evidence>
<evidence type="ECO:0000256" key="7">
    <source>
        <dbReference type="ARBA" id="ARBA00023040"/>
    </source>
</evidence>
<dbReference type="PRINTS" id="PR00237">
    <property type="entry name" value="GPCRRHODOPSN"/>
</dbReference>
<keyword evidence="3 12" id="KW-1003">Cell membrane</keyword>
<feature type="transmembrane region" description="Helical" evidence="12">
    <location>
        <begin position="208"/>
        <end position="230"/>
    </location>
</feature>
<comment type="subcellular location">
    <subcellularLocation>
        <location evidence="1 12">Cell membrane</location>
        <topology evidence="1 12">Multi-pass membrane protein</topology>
    </subcellularLocation>
</comment>
<keyword evidence="5 12" id="KW-0552">Olfaction</keyword>
<dbReference type="InterPro" id="IPR000725">
    <property type="entry name" value="Olfact_rcpt"/>
</dbReference>
<evidence type="ECO:0000313" key="14">
    <source>
        <dbReference type="EMBL" id="OCT90101.1"/>
    </source>
</evidence>
<evidence type="ECO:0000256" key="11">
    <source>
        <dbReference type="RuleBase" id="RU000688"/>
    </source>
</evidence>
<gene>
    <name evidence="14" type="ORF">XELAEV_18018717mg</name>
</gene>
<keyword evidence="9 11" id="KW-0675">Receptor</keyword>
<name>A0A974DFG7_XENLA</name>
<feature type="transmembrane region" description="Helical" evidence="12">
    <location>
        <begin position="64"/>
        <end position="82"/>
    </location>
</feature>
<comment type="similarity">
    <text evidence="2 11">Belongs to the G-protein coupled receptor 1 family.</text>
</comment>